<proteinExistence type="predicted"/>
<evidence type="ECO:0000313" key="1">
    <source>
        <dbReference type="EMBL" id="GCE37867.1"/>
    </source>
</evidence>
<organism evidence="1 2">
    <name type="scientific">Rhodococcus wratislaviensis</name>
    <name type="common">Tsukamurella wratislaviensis</name>
    <dbReference type="NCBI Taxonomy" id="44752"/>
    <lineage>
        <taxon>Bacteria</taxon>
        <taxon>Bacillati</taxon>
        <taxon>Actinomycetota</taxon>
        <taxon>Actinomycetes</taxon>
        <taxon>Mycobacteriales</taxon>
        <taxon>Nocardiaceae</taxon>
        <taxon>Rhodococcus</taxon>
    </lineage>
</organism>
<comment type="caution">
    <text evidence="1">The sequence shown here is derived from an EMBL/GenBank/DDBJ whole genome shotgun (WGS) entry which is preliminary data.</text>
</comment>
<gene>
    <name evidence="1" type="ORF">Rhow_000751</name>
</gene>
<dbReference type="AlphaFoldDB" id="A0A402C2S2"/>
<name>A0A402C2S2_RHOWR</name>
<dbReference type="Proteomes" id="UP000287519">
    <property type="component" value="Unassembled WGS sequence"/>
</dbReference>
<protein>
    <submittedName>
        <fullName evidence="1">Uncharacterized protein</fullName>
    </submittedName>
</protein>
<reference evidence="1 2" key="1">
    <citation type="submission" date="2018-11" db="EMBL/GenBank/DDBJ databases">
        <title>Microbial catabolism of amino acid.</title>
        <authorList>
            <person name="Hibi M."/>
            <person name="Ogawa J."/>
        </authorList>
    </citation>
    <scope>NUCLEOTIDE SEQUENCE [LARGE SCALE GENOMIC DNA]</scope>
    <source>
        <strain evidence="1 2">C31-06</strain>
    </source>
</reference>
<dbReference type="EMBL" id="BHYM01000013">
    <property type="protein sequence ID" value="GCE37867.1"/>
    <property type="molecule type" value="Genomic_DNA"/>
</dbReference>
<sequence>MELFTWSEDSLRVPRMRWTSAPSLRFRMLLVTAVDGF</sequence>
<evidence type="ECO:0000313" key="2">
    <source>
        <dbReference type="Proteomes" id="UP000287519"/>
    </source>
</evidence>
<accession>A0A402C2S2</accession>
<keyword evidence="2" id="KW-1185">Reference proteome</keyword>